<protein>
    <submittedName>
        <fullName evidence="2">Uncharacterized protein</fullName>
    </submittedName>
</protein>
<organism evidence="2 3">
    <name type="scientific">Parathielavia appendiculata</name>
    <dbReference type="NCBI Taxonomy" id="2587402"/>
    <lineage>
        <taxon>Eukaryota</taxon>
        <taxon>Fungi</taxon>
        <taxon>Dikarya</taxon>
        <taxon>Ascomycota</taxon>
        <taxon>Pezizomycotina</taxon>
        <taxon>Sordariomycetes</taxon>
        <taxon>Sordariomycetidae</taxon>
        <taxon>Sordariales</taxon>
        <taxon>Chaetomiaceae</taxon>
        <taxon>Parathielavia</taxon>
    </lineage>
</organism>
<reference evidence="2" key="2">
    <citation type="submission" date="2023-05" db="EMBL/GenBank/DDBJ databases">
        <authorList>
            <consortium name="Lawrence Berkeley National Laboratory"/>
            <person name="Steindorff A."/>
            <person name="Hensen N."/>
            <person name="Bonometti L."/>
            <person name="Westerberg I."/>
            <person name="Brannstrom I.O."/>
            <person name="Guillou S."/>
            <person name="Cros-Aarteil S."/>
            <person name="Calhoun S."/>
            <person name="Haridas S."/>
            <person name="Kuo A."/>
            <person name="Mondo S."/>
            <person name="Pangilinan J."/>
            <person name="Riley R."/>
            <person name="Labutti K."/>
            <person name="Andreopoulos B."/>
            <person name="Lipzen A."/>
            <person name="Chen C."/>
            <person name="Yanf M."/>
            <person name="Daum C."/>
            <person name="Ng V."/>
            <person name="Clum A."/>
            <person name="Ohm R."/>
            <person name="Martin F."/>
            <person name="Silar P."/>
            <person name="Natvig D."/>
            <person name="Lalanne C."/>
            <person name="Gautier V."/>
            <person name="Ament-Velasquez S.L."/>
            <person name="Kruys A."/>
            <person name="Hutchinson M.I."/>
            <person name="Powell A.J."/>
            <person name="Barry K."/>
            <person name="Miller A.N."/>
            <person name="Grigoriev I.V."/>
            <person name="Debuchy R."/>
            <person name="Gladieux P."/>
            <person name="Thoren M.H."/>
            <person name="Johannesson H."/>
        </authorList>
    </citation>
    <scope>NUCLEOTIDE SEQUENCE</scope>
    <source>
        <strain evidence="2">CBS 731.68</strain>
    </source>
</reference>
<dbReference type="AlphaFoldDB" id="A0AAN6U4Q1"/>
<feature type="signal peptide" evidence="1">
    <location>
        <begin position="1"/>
        <end position="19"/>
    </location>
</feature>
<keyword evidence="3" id="KW-1185">Reference proteome</keyword>
<proteinExistence type="predicted"/>
<reference evidence="2" key="1">
    <citation type="journal article" date="2023" name="Mol. Phylogenet. Evol.">
        <title>Genome-scale phylogeny and comparative genomics of the fungal order Sordariales.</title>
        <authorList>
            <person name="Hensen N."/>
            <person name="Bonometti L."/>
            <person name="Westerberg I."/>
            <person name="Brannstrom I.O."/>
            <person name="Guillou S."/>
            <person name="Cros-Aarteil S."/>
            <person name="Calhoun S."/>
            <person name="Haridas S."/>
            <person name="Kuo A."/>
            <person name="Mondo S."/>
            <person name="Pangilinan J."/>
            <person name="Riley R."/>
            <person name="LaButti K."/>
            <person name="Andreopoulos B."/>
            <person name="Lipzen A."/>
            <person name="Chen C."/>
            <person name="Yan M."/>
            <person name="Daum C."/>
            <person name="Ng V."/>
            <person name="Clum A."/>
            <person name="Steindorff A."/>
            <person name="Ohm R.A."/>
            <person name="Martin F."/>
            <person name="Silar P."/>
            <person name="Natvig D.O."/>
            <person name="Lalanne C."/>
            <person name="Gautier V."/>
            <person name="Ament-Velasquez S.L."/>
            <person name="Kruys A."/>
            <person name="Hutchinson M.I."/>
            <person name="Powell A.J."/>
            <person name="Barry K."/>
            <person name="Miller A.N."/>
            <person name="Grigoriev I.V."/>
            <person name="Debuchy R."/>
            <person name="Gladieux P."/>
            <person name="Hiltunen Thoren M."/>
            <person name="Johannesson H."/>
        </authorList>
    </citation>
    <scope>NUCLEOTIDE SEQUENCE</scope>
    <source>
        <strain evidence="2">CBS 731.68</strain>
    </source>
</reference>
<dbReference type="Proteomes" id="UP001302602">
    <property type="component" value="Unassembled WGS sequence"/>
</dbReference>
<dbReference type="EMBL" id="MU853225">
    <property type="protein sequence ID" value="KAK4126390.1"/>
    <property type="molecule type" value="Genomic_DNA"/>
</dbReference>
<gene>
    <name evidence="2" type="ORF">N657DRAFT_643173</name>
</gene>
<keyword evidence="1" id="KW-0732">Signal</keyword>
<evidence type="ECO:0000313" key="3">
    <source>
        <dbReference type="Proteomes" id="UP001302602"/>
    </source>
</evidence>
<feature type="chain" id="PRO_5042928475" evidence="1">
    <location>
        <begin position="20"/>
        <end position="62"/>
    </location>
</feature>
<evidence type="ECO:0000313" key="2">
    <source>
        <dbReference type="EMBL" id="KAK4126390.1"/>
    </source>
</evidence>
<dbReference type="GeneID" id="87829261"/>
<dbReference type="RefSeq" id="XP_062650161.1">
    <property type="nucleotide sequence ID" value="XM_062792492.1"/>
</dbReference>
<name>A0AAN6U4Q1_9PEZI</name>
<accession>A0AAN6U4Q1</accession>
<comment type="caution">
    <text evidence="2">The sequence shown here is derived from an EMBL/GenBank/DDBJ whole genome shotgun (WGS) entry which is preliminary data.</text>
</comment>
<sequence length="62" mass="7053">MQLVLINLLHIAWYQGWVSLLDEIDDSIKVQVGRMRSSLPQSTFSQSFLPILIVPTDYSEGC</sequence>
<evidence type="ECO:0000256" key="1">
    <source>
        <dbReference type="SAM" id="SignalP"/>
    </source>
</evidence>